<evidence type="ECO:0000256" key="4">
    <source>
        <dbReference type="ARBA" id="ARBA00022747"/>
    </source>
</evidence>
<evidence type="ECO:0000256" key="2">
    <source>
        <dbReference type="ARBA" id="ARBA00022679"/>
    </source>
</evidence>
<comment type="caution">
    <text evidence="5">The sequence shown here is derived from an EMBL/GenBank/DDBJ whole genome shotgun (WGS) entry which is preliminary data.</text>
</comment>
<dbReference type="EMBL" id="JAUSUQ010000015">
    <property type="protein sequence ID" value="MDQ0340573.1"/>
    <property type="molecule type" value="Genomic_DNA"/>
</dbReference>
<keyword evidence="4" id="KW-0680">Restriction system</keyword>
<evidence type="ECO:0000256" key="1">
    <source>
        <dbReference type="ARBA" id="ARBA00022603"/>
    </source>
</evidence>
<evidence type="ECO:0000313" key="5">
    <source>
        <dbReference type="EMBL" id="MDQ0340573.1"/>
    </source>
</evidence>
<keyword evidence="3" id="KW-0949">S-adenosyl-L-methionine</keyword>
<proteinExistence type="predicted"/>
<protein>
    <recommendedName>
        <fullName evidence="7">Site-specific DNA-methyltransferase (cytosine-N(4)-specific)</fullName>
    </recommendedName>
</protein>
<gene>
    <name evidence="5" type="ORF">J2S00_003397</name>
</gene>
<reference evidence="5 6" key="1">
    <citation type="submission" date="2023-07" db="EMBL/GenBank/DDBJ databases">
        <title>Genomic Encyclopedia of Type Strains, Phase IV (KMG-IV): sequencing the most valuable type-strain genomes for metagenomic binning, comparative biology and taxonomic classification.</title>
        <authorList>
            <person name="Goeker M."/>
        </authorList>
    </citation>
    <scope>NUCLEOTIDE SEQUENCE [LARGE SCALE GENOMIC DNA]</scope>
    <source>
        <strain evidence="5 6">DSM 17740</strain>
    </source>
</reference>
<keyword evidence="6" id="KW-1185">Reference proteome</keyword>
<dbReference type="RefSeq" id="WP_307342417.1">
    <property type="nucleotide sequence ID" value="NZ_JAUSUQ010000015.1"/>
</dbReference>
<dbReference type="InterPro" id="IPR017985">
    <property type="entry name" value="MeTrfase_CN4_CS"/>
</dbReference>
<name>A0ABU0CVX9_9BACI</name>
<evidence type="ECO:0008006" key="7">
    <source>
        <dbReference type="Google" id="ProtNLM"/>
    </source>
</evidence>
<accession>A0ABU0CVX9</accession>
<organism evidence="5 6">
    <name type="scientific">Caldalkalibacillus uzonensis</name>
    <dbReference type="NCBI Taxonomy" id="353224"/>
    <lineage>
        <taxon>Bacteria</taxon>
        <taxon>Bacillati</taxon>
        <taxon>Bacillota</taxon>
        <taxon>Bacilli</taxon>
        <taxon>Bacillales</taxon>
        <taxon>Bacillaceae</taxon>
        <taxon>Caldalkalibacillus</taxon>
    </lineage>
</organism>
<keyword evidence="1" id="KW-0489">Methyltransferase</keyword>
<evidence type="ECO:0000313" key="6">
    <source>
        <dbReference type="Proteomes" id="UP001232445"/>
    </source>
</evidence>
<keyword evidence="2" id="KW-0808">Transferase</keyword>
<dbReference type="Proteomes" id="UP001232445">
    <property type="component" value="Unassembled WGS sequence"/>
</dbReference>
<sequence>MQYLLSPEREYEVMYTAKMNQIPDILAFFYVALFRTLRQFSRKFKSQNPTWLKKPKTPTERIKLQAVDLYTTFEQEVLHLLAALDLKHRRGQQIQKNTEVILDVATSEQLPITDNTVNLVLTSPPYCTRIDYAMLTPGA</sequence>
<evidence type="ECO:0000256" key="3">
    <source>
        <dbReference type="ARBA" id="ARBA00022691"/>
    </source>
</evidence>
<dbReference type="PROSITE" id="PS00093">
    <property type="entry name" value="N4_MTASE"/>
    <property type="match status" value="1"/>
</dbReference>